<dbReference type="Gene3D" id="3.20.20.450">
    <property type="entry name" value="EAL domain"/>
    <property type="match status" value="1"/>
</dbReference>
<dbReference type="PANTHER" id="PTHR44757:SF2">
    <property type="entry name" value="BIOFILM ARCHITECTURE MAINTENANCE PROTEIN MBAA"/>
    <property type="match status" value="1"/>
</dbReference>
<dbReference type="CDD" id="cd00130">
    <property type="entry name" value="PAS"/>
    <property type="match status" value="1"/>
</dbReference>
<dbReference type="CDD" id="cd01949">
    <property type="entry name" value="GGDEF"/>
    <property type="match status" value="1"/>
</dbReference>
<evidence type="ECO:0000259" key="2">
    <source>
        <dbReference type="PROSITE" id="PS50112"/>
    </source>
</evidence>
<dbReference type="Pfam" id="PF00563">
    <property type="entry name" value="EAL"/>
    <property type="match status" value="1"/>
</dbReference>
<feature type="domain" description="GGDEF" evidence="5">
    <location>
        <begin position="443"/>
        <end position="579"/>
    </location>
</feature>
<dbReference type="PROSITE" id="PS50112">
    <property type="entry name" value="PAS"/>
    <property type="match status" value="1"/>
</dbReference>
<evidence type="ECO:0000259" key="5">
    <source>
        <dbReference type="PROSITE" id="PS50887"/>
    </source>
</evidence>
<evidence type="ECO:0000313" key="7">
    <source>
        <dbReference type="Proteomes" id="UP000078596"/>
    </source>
</evidence>
<keyword evidence="1" id="KW-0812">Transmembrane</keyword>
<dbReference type="InterPro" id="IPR001633">
    <property type="entry name" value="EAL_dom"/>
</dbReference>
<dbReference type="InterPro" id="IPR029787">
    <property type="entry name" value="Nucleotide_cyclase"/>
</dbReference>
<keyword evidence="1" id="KW-0472">Membrane</keyword>
<evidence type="ECO:0000256" key="1">
    <source>
        <dbReference type="SAM" id="Phobius"/>
    </source>
</evidence>
<dbReference type="SUPFAM" id="SSF141868">
    <property type="entry name" value="EAL domain-like"/>
    <property type="match status" value="1"/>
</dbReference>
<dbReference type="Proteomes" id="UP000078596">
    <property type="component" value="Chromosome"/>
</dbReference>
<evidence type="ECO:0000259" key="3">
    <source>
        <dbReference type="PROSITE" id="PS50883"/>
    </source>
</evidence>
<reference evidence="6 7" key="1">
    <citation type="submission" date="2016-06" db="EMBL/GenBank/DDBJ databases">
        <title>Insight into the functional genes involving in sulfur oxidation in Pearl River water.</title>
        <authorList>
            <person name="Luo J."/>
            <person name="Tan X."/>
            <person name="Lin W."/>
        </authorList>
    </citation>
    <scope>NUCLEOTIDE SEQUENCE [LARGE SCALE GENOMIC DNA]</scope>
    <source>
        <strain evidence="6 7">LS2</strain>
    </source>
</reference>
<dbReference type="Gene3D" id="1.10.8.500">
    <property type="entry name" value="HAMP domain in histidine kinase"/>
    <property type="match status" value="1"/>
</dbReference>
<proteinExistence type="predicted"/>
<protein>
    <recommendedName>
        <fullName evidence="8">Diguanylate cyclase</fullName>
    </recommendedName>
</protein>
<dbReference type="InterPro" id="IPR052155">
    <property type="entry name" value="Biofilm_reg_signaling"/>
</dbReference>
<accession>A0A191ZGH6</accession>
<dbReference type="PROSITE" id="PS50887">
    <property type="entry name" value="GGDEF"/>
    <property type="match status" value="1"/>
</dbReference>
<dbReference type="Pfam" id="PF13426">
    <property type="entry name" value="PAS_9"/>
    <property type="match status" value="1"/>
</dbReference>
<feature type="domain" description="HAMP" evidence="4">
    <location>
        <begin position="210"/>
        <end position="263"/>
    </location>
</feature>
<feature type="domain" description="EAL" evidence="3">
    <location>
        <begin position="588"/>
        <end position="842"/>
    </location>
</feature>
<dbReference type="GO" id="GO:0007165">
    <property type="term" value="P:signal transduction"/>
    <property type="evidence" value="ECO:0007669"/>
    <property type="project" value="InterPro"/>
</dbReference>
<dbReference type="InterPro" id="IPR000160">
    <property type="entry name" value="GGDEF_dom"/>
</dbReference>
<dbReference type="PROSITE" id="PS50885">
    <property type="entry name" value="HAMP"/>
    <property type="match status" value="1"/>
</dbReference>
<gene>
    <name evidence="6" type="ORF">A9404_05800</name>
</gene>
<dbReference type="Gene3D" id="3.30.70.270">
    <property type="match status" value="1"/>
</dbReference>
<dbReference type="GO" id="GO:0016020">
    <property type="term" value="C:membrane"/>
    <property type="evidence" value="ECO:0007669"/>
    <property type="project" value="InterPro"/>
</dbReference>
<dbReference type="SMART" id="SM00267">
    <property type="entry name" value="GGDEF"/>
    <property type="match status" value="1"/>
</dbReference>
<organism evidence="6 7">
    <name type="scientific">Halothiobacillus diazotrophicus</name>
    <dbReference type="NCBI Taxonomy" id="1860122"/>
    <lineage>
        <taxon>Bacteria</taxon>
        <taxon>Pseudomonadati</taxon>
        <taxon>Pseudomonadota</taxon>
        <taxon>Gammaproteobacteria</taxon>
        <taxon>Chromatiales</taxon>
        <taxon>Halothiobacillaceae</taxon>
        <taxon>Halothiobacillus</taxon>
    </lineage>
</organism>
<keyword evidence="1" id="KW-1133">Transmembrane helix</keyword>
<dbReference type="Gene3D" id="3.30.450.20">
    <property type="entry name" value="PAS domain"/>
    <property type="match status" value="1"/>
</dbReference>
<sequence length="863" mass="96234">MRSLPLSIQFLLFLGLQIALSVGLVFYLNTLADSNYQTFQRASAGFVESSKTIESLRKAFAQTSADIEQVVASLRPGERIDVRAQVVSLQQLAAAVRTDVALDNLRSSAYGQIKQLSDSIDHQAQLLIEAAAKAAAAGPAEVRDLQTKLRVERNRIMVDDFGGLITAANNNLEDTMLLLRGSTATLSQQYRTLLILFIVLQIGLMVTALLYFNHQLKQLADITDRLIDGEAAAALPQQKRHDQIGRLARAVQHFRTTLITLSDSREQLKAILKKHDQETLNRRKAEKQLALAASVFDNVQEAVLLTDMTGHVIRANQAALDLLKSTEKELGSKPLLHFLLKGSEQIVEPLWTQVLEHGRWQGEVAFQPDSGSTPITAQISIKLVGEAREGRGHVIVVLNDHTEIRNREAEMIFLAQQDVVTGLYNRHYFSSQGEARIAGRPGDTFGLILVGLDNFKAVNDALGHRDGDRVLCEIGRRLSEIVSADAALARVGGDEFAFFVTPSDDDNLEKETIDKAQEALTVIRQPLQIGGYHITLKASAGMSLFPNDADNIEDLLKTNDIALHMAKSQGGNQLYVRGTQAHSQARRRFVLQQALEKALGNRELRLVYQPQVSLASGEIVGFEVLMRWRHGGEWISPNEFIPLAEENDLISQFTEWAFTEGCKRIREWQRQTDKQFMLSINIPPRLLLIDKIDQRLDAIARKESLSLSSINLEITESSFGSDPGLMSTQLHQLAMRGFTIAIDDFGTGYSSLAYLSSLPISKIKIDKKFVDNIYSNRESYKLLGSILAMAQSLEFDVVIEGVEEEKQLLLLKKLDVRMDVQGFVFEPPQNEDFWEGMFINNRVPTYPVPEIMSTKSLKPQPSN</sequence>
<evidence type="ECO:0000259" key="4">
    <source>
        <dbReference type="PROSITE" id="PS50885"/>
    </source>
</evidence>
<dbReference type="SMART" id="SM00052">
    <property type="entry name" value="EAL"/>
    <property type="match status" value="1"/>
</dbReference>
<dbReference type="RefSeq" id="WP_066099319.1">
    <property type="nucleotide sequence ID" value="NZ_CP016027.1"/>
</dbReference>
<dbReference type="SMART" id="SM00091">
    <property type="entry name" value="PAS"/>
    <property type="match status" value="1"/>
</dbReference>
<dbReference type="InterPro" id="IPR035919">
    <property type="entry name" value="EAL_sf"/>
</dbReference>
<dbReference type="KEGG" id="haz:A9404_05800"/>
<dbReference type="Pfam" id="PF00990">
    <property type="entry name" value="GGDEF"/>
    <property type="match status" value="1"/>
</dbReference>
<dbReference type="InterPro" id="IPR000014">
    <property type="entry name" value="PAS"/>
</dbReference>
<dbReference type="AlphaFoldDB" id="A0A191ZGH6"/>
<dbReference type="SUPFAM" id="SSF55785">
    <property type="entry name" value="PYP-like sensor domain (PAS domain)"/>
    <property type="match status" value="1"/>
</dbReference>
<dbReference type="SUPFAM" id="SSF55073">
    <property type="entry name" value="Nucleotide cyclase"/>
    <property type="match status" value="1"/>
</dbReference>
<dbReference type="STRING" id="1860122.A9404_05800"/>
<keyword evidence="7" id="KW-1185">Reference proteome</keyword>
<dbReference type="OrthoDB" id="9812358at2"/>
<dbReference type="CDD" id="cd01948">
    <property type="entry name" value="EAL"/>
    <property type="match status" value="1"/>
</dbReference>
<dbReference type="NCBIfam" id="TIGR00254">
    <property type="entry name" value="GGDEF"/>
    <property type="match status" value="1"/>
</dbReference>
<name>A0A191ZGH6_9GAMM</name>
<dbReference type="EMBL" id="CP016027">
    <property type="protein sequence ID" value="ANJ66957.1"/>
    <property type="molecule type" value="Genomic_DNA"/>
</dbReference>
<feature type="domain" description="PAS" evidence="2">
    <location>
        <begin position="288"/>
        <end position="358"/>
    </location>
</feature>
<dbReference type="InterPro" id="IPR003660">
    <property type="entry name" value="HAMP_dom"/>
</dbReference>
<dbReference type="InterPro" id="IPR043128">
    <property type="entry name" value="Rev_trsase/Diguanyl_cyclase"/>
</dbReference>
<dbReference type="InterPro" id="IPR035965">
    <property type="entry name" value="PAS-like_dom_sf"/>
</dbReference>
<feature type="transmembrane region" description="Helical" evidence="1">
    <location>
        <begin position="6"/>
        <end position="28"/>
    </location>
</feature>
<feature type="transmembrane region" description="Helical" evidence="1">
    <location>
        <begin position="193"/>
        <end position="212"/>
    </location>
</feature>
<evidence type="ECO:0000313" key="6">
    <source>
        <dbReference type="EMBL" id="ANJ66957.1"/>
    </source>
</evidence>
<dbReference type="PROSITE" id="PS50883">
    <property type="entry name" value="EAL"/>
    <property type="match status" value="1"/>
</dbReference>
<dbReference type="PANTHER" id="PTHR44757">
    <property type="entry name" value="DIGUANYLATE CYCLASE DGCP"/>
    <property type="match status" value="1"/>
</dbReference>
<evidence type="ECO:0008006" key="8">
    <source>
        <dbReference type="Google" id="ProtNLM"/>
    </source>
</evidence>